<evidence type="ECO:0000313" key="5">
    <source>
        <dbReference type="Proteomes" id="UP000261560"/>
    </source>
</evidence>
<dbReference type="InterPro" id="IPR003607">
    <property type="entry name" value="HD/PDEase_dom"/>
</dbReference>
<dbReference type="Pfam" id="PF01966">
    <property type="entry name" value="HD"/>
    <property type="match status" value="1"/>
</dbReference>
<dbReference type="STRING" id="30732.ENSOMEP00000029477"/>
<reference evidence="4" key="1">
    <citation type="submission" date="2025-08" db="UniProtKB">
        <authorList>
            <consortium name="Ensembl"/>
        </authorList>
    </citation>
    <scope>IDENTIFICATION</scope>
</reference>
<dbReference type="InterPro" id="IPR050135">
    <property type="entry name" value="dGTPase-like"/>
</dbReference>
<sequence>MIVQVFKRVHDPVCMSTEILESRKLLLGNDFGYVGIPASNISYNVYFSFREFEDAISRGVNTAPGQDQLSYLMLQHLDEGTKHELLMLFNYIWEVFNDSIHGHVELPSLLVKIIDTPQFQRLRNIKQLGGGYLVYPGASHNRFEHSIGVAYLAGELVKTLREKQPELDINVRDILCVQIAGLCHDLGHGPFSHLFDQMFMPQVRGNHEKASLDMFEYLVRVNELDLENEGDDQENEGDDQEDGDDDQNDGEDDLVFIKELILGKPLNGNDSSAGWPYKGRKVEKSFLYEIVSNKESGIDVDKFDYFARDCYHTGIKNNFEHLRYFKFARVIEVETNQSTRRRICLRDKVVGNLYDLFHTRLLLHRRVCHHKVTTNVQIMIKDALLKANGHLKISDATKDMEAYTKLTDQVTERILHSTGNDMKEAREILVRVMRRDLYKLVGEAKVSYSNNSPYLHYGKGKEDPIKYTYFYKKNDIKTAFTIPRNKVSNFLPECFLEQTIRVYWKNNDKKNLKEAKQEFQTWCENNGFEVIFRTAMLDLTGFMIRFEIQC</sequence>
<feature type="domain" description="HD/PDEase" evidence="3">
    <location>
        <begin position="138"/>
        <end position="315"/>
    </location>
</feature>
<dbReference type="OMA" id="DQMFMPQ"/>
<dbReference type="GO" id="GO:0051607">
    <property type="term" value="P:defense response to virus"/>
    <property type="evidence" value="ECO:0007669"/>
    <property type="project" value="TreeGrafter"/>
</dbReference>
<dbReference type="SUPFAM" id="SSF109604">
    <property type="entry name" value="HD-domain/PDEase-like"/>
    <property type="match status" value="1"/>
</dbReference>
<evidence type="ECO:0000256" key="2">
    <source>
        <dbReference type="SAM" id="MobiDB-lite"/>
    </source>
</evidence>
<organism evidence="4 5">
    <name type="scientific">Oryzias melastigma</name>
    <name type="common">Marine medaka</name>
    <dbReference type="NCBI Taxonomy" id="30732"/>
    <lineage>
        <taxon>Eukaryota</taxon>
        <taxon>Metazoa</taxon>
        <taxon>Chordata</taxon>
        <taxon>Craniata</taxon>
        <taxon>Vertebrata</taxon>
        <taxon>Euteleostomi</taxon>
        <taxon>Actinopterygii</taxon>
        <taxon>Neopterygii</taxon>
        <taxon>Teleostei</taxon>
        <taxon>Neoteleostei</taxon>
        <taxon>Acanthomorphata</taxon>
        <taxon>Ovalentaria</taxon>
        <taxon>Atherinomorphae</taxon>
        <taxon>Beloniformes</taxon>
        <taxon>Adrianichthyidae</taxon>
        <taxon>Oryziinae</taxon>
        <taxon>Oryzias</taxon>
    </lineage>
</organism>
<dbReference type="Gene3D" id="3.30.70.2760">
    <property type="match status" value="1"/>
</dbReference>
<protein>
    <recommendedName>
        <fullName evidence="3">HD/PDEase domain-containing protein</fullName>
    </recommendedName>
</protein>
<evidence type="ECO:0000259" key="3">
    <source>
        <dbReference type="SMART" id="SM00471"/>
    </source>
</evidence>
<dbReference type="PANTHER" id="PTHR11373:SF4">
    <property type="entry name" value="DEOXYNUCLEOSIDE TRIPHOSPHATE TRIPHOSPHOHYDROLASE SAMHD1"/>
    <property type="match status" value="1"/>
</dbReference>
<comment type="similarity">
    <text evidence="1">Belongs to the SAMHD1 family.</text>
</comment>
<keyword evidence="5" id="KW-1185">Reference proteome</keyword>
<evidence type="ECO:0000313" key="4">
    <source>
        <dbReference type="Ensembl" id="ENSOMEP00000029477.1"/>
    </source>
</evidence>
<dbReference type="Gene3D" id="1.10.3210.10">
    <property type="entry name" value="Hypothetical protein af1432"/>
    <property type="match status" value="1"/>
</dbReference>
<dbReference type="Proteomes" id="UP000261560">
    <property type="component" value="Unplaced"/>
</dbReference>
<dbReference type="GO" id="GO:0008832">
    <property type="term" value="F:dGTPase activity"/>
    <property type="evidence" value="ECO:0007669"/>
    <property type="project" value="TreeGrafter"/>
</dbReference>
<dbReference type="PaxDb" id="30732-ENSOMEP00000029477"/>
<dbReference type="InterPro" id="IPR006674">
    <property type="entry name" value="HD_domain"/>
</dbReference>
<evidence type="ECO:0000256" key="1">
    <source>
        <dbReference type="ARBA" id="ARBA00005776"/>
    </source>
</evidence>
<dbReference type="GO" id="GO:0006203">
    <property type="term" value="P:dGTP catabolic process"/>
    <property type="evidence" value="ECO:0007669"/>
    <property type="project" value="TreeGrafter"/>
</dbReference>
<dbReference type="GO" id="GO:0045088">
    <property type="term" value="P:regulation of innate immune response"/>
    <property type="evidence" value="ECO:0007669"/>
    <property type="project" value="TreeGrafter"/>
</dbReference>
<dbReference type="AlphaFoldDB" id="A0A3B3DHA3"/>
<dbReference type="Ensembl" id="ENSOMET00000019007.1">
    <property type="protein sequence ID" value="ENSOMEP00000029477.1"/>
    <property type="gene ID" value="ENSOMEG00000013161.1"/>
</dbReference>
<feature type="region of interest" description="Disordered" evidence="2">
    <location>
        <begin position="228"/>
        <end position="249"/>
    </location>
</feature>
<dbReference type="SMART" id="SM00471">
    <property type="entry name" value="HDc"/>
    <property type="match status" value="1"/>
</dbReference>
<dbReference type="PANTHER" id="PTHR11373">
    <property type="entry name" value="DEOXYNUCLEOSIDE TRIPHOSPHATE TRIPHOSPHOHYDROLASE"/>
    <property type="match status" value="1"/>
</dbReference>
<name>A0A3B3DHA3_ORYME</name>
<accession>A0A3B3DHA3</accession>
<dbReference type="GeneTree" id="ENSGT00390000013867"/>
<dbReference type="GO" id="GO:0005634">
    <property type="term" value="C:nucleus"/>
    <property type="evidence" value="ECO:0007669"/>
    <property type="project" value="TreeGrafter"/>
</dbReference>
<dbReference type="CDD" id="cd00077">
    <property type="entry name" value="HDc"/>
    <property type="match status" value="1"/>
</dbReference>
<reference evidence="4" key="2">
    <citation type="submission" date="2025-09" db="UniProtKB">
        <authorList>
            <consortium name="Ensembl"/>
        </authorList>
    </citation>
    <scope>IDENTIFICATION</scope>
</reference>
<proteinExistence type="inferred from homology"/>